<dbReference type="SUPFAM" id="SSF51197">
    <property type="entry name" value="Clavaminate synthase-like"/>
    <property type="match status" value="1"/>
</dbReference>
<dbReference type="Gene3D" id="2.60.120.330">
    <property type="entry name" value="B-lactam Antibiotic, Isopenicillin N Synthase, Chain"/>
    <property type="match status" value="1"/>
</dbReference>
<dbReference type="InterPro" id="IPR050231">
    <property type="entry name" value="Iron_ascorbate_oxido_reductase"/>
</dbReference>
<dbReference type="AlphaFoldDB" id="A0A8T0K705"/>
<feature type="domain" description="Isopenicillin N synthase-like Fe(2+) 2OG dioxygenase" evidence="1">
    <location>
        <begin position="292"/>
        <end position="333"/>
    </location>
</feature>
<evidence type="ECO:0000313" key="2">
    <source>
        <dbReference type="EMBL" id="KAG2395431.1"/>
    </source>
</evidence>
<name>A0A8T0K705_PHAAN</name>
<dbReference type="PANTHER" id="PTHR47990">
    <property type="entry name" value="2-OXOGLUTARATE (2OG) AND FE(II)-DEPENDENT OXYGENASE SUPERFAMILY PROTEIN-RELATED"/>
    <property type="match status" value="1"/>
</dbReference>
<proteinExistence type="predicted"/>
<evidence type="ECO:0000313" key="3">
    <source>
        <dbReference type="Proteomes" id="UP000743370"/>
    </source>
</evidence>
<gene>
    <name evidence="2" type="ORF">HKW66_Vig0071930</name>
</gene>
<organism evidence="2 3">
    <name type="scientific">Phaseolus angularis</name>
    <name type="common">Azuki bean</name>
    <name type="synonym">Vigna angularis</name>
    <dbReference type="NCBI Taxonomy" id="3914"/>
    <lineage>
        <taxon>Eukaryota</taxon>
        <taxon>Viridiplantae</taxon>
        <taxon>Streptophyta</taxon>
        <taxon>Embryophyta</taxon>
        <taxon>Tracheophyta</taxon>
        <taxon>Spermatophyta</taxon>
        <taxon>Magnoliopsida</taxon>
        <taxon>eudicotyledons</taxon>
        <taxon>Gunneridae</taxon>
        <taxon>Pentapetalae</taxon>
        <taxon>rosids</taxon>
        <taxon>fabids</taxon>
        <taxon>Fabales</taxon>
        <taxon>Fabaceae</taxon>
        <taxon>Papilionoideae</taxon>
        <taxon>50 kb inversion clade</taxon>
        <taxon>NPAAA clade</taxon>
        <taxon>indigoferoid/millettioid clade</taxon>
        <taxon>Phaseoleae</taxon>
        <taxon>Vigna</taxon>
    </lineage>
</organism>
<sequence length="393" mass="44036">MIHDAGPYKGFLIMHVTSSKVAMVNPLRIGSCDQKEAISGSEIGADNSPGFLPHLFVFLWTLLDLVRPFLDLVRPHTLSVFFVFAFVEDPISESTDIEFDLLLSLLPPNSSSPSLSIPPELYSETMASKSTTGYILFAVLLFAKDQCSLYFVQQLACLVVVLKTKCESVITFEASEMTAKLTLKTQFPFRSLDLEGCFSHSFHMAGEGQALWDRIQPEPIRNITHPNVFDGAATHTYHPQIADEENECEDKMLIECDGMNERFDWDGLYGSVEGKEGSKGTTTLGPILVKPFSTFRAELRDGRVMTNGRFVSVRHRAVTNSHKSRMSVAYFGGPPLDACIVAPSVMVTPQRPSLFKPFTWAEYKKVTYSMRLGERRIDLFRNCTQLHTQNYSS</sequence>
<evidence type="ECO:0000259" key="1">
    <source>
        <dbReference type="Pfam" id="PF03171"/>
    </source>
</evidence>
<dbReference type="Pfam" id="PF03171">
    <property type="entry name" value="2OG-FeII_Oxy"/>
    <property type="match status" value="1"/>
</dbReference>
<dbReference type="EMBL" id="JABFOF010000006">
    <property type="protein sequence ID" value="KAG2395431.1"/>
    <property type="molecule type" value="Genomic_DNA"/>
</dbReference>
<accession>A0A8T0K705</accession>
<dbReference type="InterPro" id="IPR027443">
    <property type="entry name" value="IPNS-like_sf"/>
</dbReference>
<comment type="caution">
    <text evidence="2">The sequence shown here is derived from an EMBL/GenBank/DDBJ whole genome shotgun (WGS) entry which is preliminary data.</text>
</comment>
<protein>
    <submittedName>
        <fullName evidence="2">Gibberellin 2-beta-dioxygenase</fullName>
    </submittedName>
</protein>
<reference evidence="2 3" key="1">
    <citation type="submission" date="2020-05" db="EMBL/GenBank/DDBJ databases">
        <title>Vigna angularis (adzuki bean) Var. LongXiaoDou No. 4 denovo assembly.</title>
        <authorList>
            <person name="Xiang H."/>
        </authorList>
    </citation>
    <scope>NUCLEOTIDE SEQUENCE [LARGE SCALE GENOMIC DNA]</scope>
    <source>
        <tissue evidence="2">Leaf</tissue>
    </source>
</reference>
<dbReference type="Proteomes" id="UP000743370">
    <property type="component" value="Unassembled WGS sequence"/>
</dbReference>
<dbReference type="InterPro" id="IPR044861">
    <property type="entry name" value="IPNS-like_FE2OG_OXY"/>
</dbReference>